<feature type="transmembrane region" description="Helical" evidence="6">
    <location>
        <begin position="394"/>
        <end position="416"/>
    </location>
</feature>
<feature type="transmembrane region" description="Helical" evidence="6">
    <location>
        <begin position="224"/>
        <end position="247"/>
    </location>
</feature>
<dbReference type="Pfam" id="PF07690">
    <property type="entry name" value="MFS_1"/>
    <property type="match status" value="1"/>
</dbReference>
<name>A0ABU1DI53_9HYPH</name>
<feature type="transmembrane region" description="Helical" evidence="6">
    <location>
        <begin position="259"/>
        <end position="280"/>
    </location>
</feature>
<evidence type="ECO:0000256" key="1">
    <source>
        <dbReference type="ARBA" id="ARBA00004141"/>
    </source>
</evidence>
<dbReference type="Proteomes" id="UP001181622">
    <property type="component" value="Unassembled WGS sequence"/>
</dbReference>
<feature type="transmembrane region" description="Helical" evidence="6">
    <location>
        <begin position="300"/>
        <end position="322"/>
    </location>
</feature>
<feature type="transmembrane region" description="Helical" evidence="6">
    <location>
        <begin position="151"/>
        <end position="169"/>
    </location>
</feature>
<dbReference type="InterPro" id="IPR044770">
    <property type="entry name" value="MFS_spinster-like"/>
</dbReference>
<dbReference type="RefSeq" id="WP_309392807.1">
    <property type="nucleotide sequence ID" value="NZ_JADBEO010000030.1"/>
</dbReference>
<evidence type="ECO:0000313" key="9">
    <source>
        <dbReference type="Proteomes" id="UP001181622"/>
    </source>
</evidence>
<evidence type="ECO:0000256" key="4">
    <source>
        <dbReference type="ARBA" id="ARBA00022989"/>
    </source>
</evidence>
<reference evidence="8" key="1">
    <citation type="submission" date="2020-10" db="EMBL/GenBank/DDBJ databases">
        <authorList>
            <person name="Abbas A."/>
            <person name="Razzaq R."/>
            <person name="Waqas M."/>
            <person name="Abbas N."/>
            <person name="Nielsen T.K."/>
            <person name="Hansen L.H."/>
            <person name="Hussain S."/>
            <person name="Shahid M."/>
        </authorList>
    </citation>
    <scope>NUCLEOTIDE SEQUENCE</scope>
    <source>
        <strain evidence="8">S14</strain>
    </source>
</reference>
<organism evidence="8 9">
    <name type="scientific">Chelatococcus sambhunathii</name>
    <dbReference type="NCBI Taxonomy" id="363953"/>
    <lineage>
        <taxon>Bacteria</taxon>
        <taxon>Pseudomonadati</taxon>
        <taxon>Pseudomonadota</taxon>
        <taxon>Alphaproteobacteria</taxon>
        <taxon>Hyphomicrobiales</taxon>
        <taxon>Chelatococcaceae</taxon>
        <taxon>Chelatococcus</taxon>
    </lineage>
</organism>
<keyword evidence="4 6" id="KW-1133">Transmembrane helix</keyword>
<evidence type="ECO:0000256" key="3">
    <source>
        <dbReference type="ARBA" id="ARBA00022692"/>
    </source>
</evidence>
<sequence>MTSVSPPKPAARAGWGAVVVLAFAHLSAFTDRYLPALVAPALRTDLGLSDFEIGLLQGSAFVLVYAAGTLVFGVVADRGRRVAIVALSALLWSLAALAFAFAANFGQMFAARLALGLAQAALSPAALSLIGAVAPRRSIGRAVSIYTSGSTLGRSAALLGGGALLGLLATHDPFGPGVPHWRFALALATLPNVVLIVALLMLNEPPAPRAAKPAPWLGWLRRHAGCYALHIAAAGAATFIIQSATAWTTTVLVRRDGLSIAEAGVVFGVVVLLAAPAGHLTGDWLLDRLRGKFRHRAPHVVLAASFAVTLPAAALFCLASSMPMALTGLLALTYALGPATPAGFSGMQTMTPRRMRARASALFLCCVTLIGFGLGPPVVGFLTDHAFGAGGVHLSLLAGICAAATVGLVLCAARIAQPR</sequence>
<evidence type="ECO:0000256" key="2">
    <source>
        <dbReference type="ARBA" id="ARBA00022448"/>
    </source>
</evidence>
<feature type="transmembrane region" description="Helical" evidence="6">
    <location>
        <begin position="109"/>
        <end position="130"/>
    </location>
</feature>
<comment type="subcellular location">
    <subcellularLocation>
        <location evidence="1">Membrane</location>
        <topology evidence="1">Multi-pass membrane protein</topology>
    </subcellularLocation>
</comment>
<dbReference type="Gene3D" id="1.20.1250.20">
    <property type="entry name" value="MFS general substrate transporter like domains"/>
    <property type="match status" value="2"/>
</dbReference>
<keyword evidence="5 6" id="KW-0472">Membrane</keyword>
<dbReference type="SUPFAM" id="SSF103473">
    <property type="entry name" value="MFS general substrate transporter"/>
    <property type="match status" value="1"/>
</dbReference>
<dbReference type="PANTHER" id="PTHR23505:SF79">
    <property type="entry name" value="PROTEIN SPINSTER"/>
    <property type="match status" value="1"/>
</dbReference>
<feature type="transmembrane region" description="Helical" evidence="6">
    <location>
        <begin position="328"/>
        <end position="347"/>
    </location>
</feature>
<comment type="caution">
    <text evidence="8">The sequence shown here is derived from an EMBL/GenBank/DDBJ whole genome shotgun (WGS) entry which is preliminary data.</text>
</comment>
<feature type="transmembrane region" description="Helical" evidence="6">
    <location>
        <begin position="359"/>
        <end position="382"/>
    </location>
</feature>
<keyword evidence="9" id="KW-1185">Reference proteome</keyword>
<evidence type="ECO:0000313" key="8">
    <source>
        <dbReference type="EMBL" id="MDR4307705.1"/>
    </source>
</evidence>
<accession>A0ABU1DI53</accession>
<protein>
    <submittedName>
        <fullName evidence="8">MFS transporter</fullName>
    </submittedName>
</protein>
<gene>
    <name evidence="8" type="ORF">IHQ68_13865</name>
</gene>
<evidence type="ECO:0000259" key="7">
    <source>
        <dbReference type="PROSITE" id="PS50850"/>
    </source>
</evidence>
<dbReference type="PROSITE" id="PS50850">
    <property type="entry name" value="MFS"/>
    <property type="match status" value="1"/>
</dbReference>
<evidence type="ECO:0000256" key="5">
    <source>
        <dbReference type="ARBA" id="ARBA00023136"/>
    </source>
</evidence>
<dbReference type="PANTHER" id="PTHR23505">
    <property type="entry name" value="SPINSTER"/>
    <property type="match status" value="1"/>
</dbReference>
<feature type="transmembrane region" description="Helical" evidence="6">
    <location>
        <begin position="54"/>
        <end position="75"/>
    </location>
</feature>
<feature type="transmembrane region" description="Helical" evidence="6">
    <location>
        <begin position="181"/>
        <end position="203"/>
    </location>
</feature>
<keyword evidence="3 6" id="KW-0812">Transmembrane</keyword>
<dbReference type="InterPro" id="IPR011701">
    <property type="entry name" value="MFS"/>
</dbReference>
<evidence type="ECO:0000256" key="6">
    <source>
        <dbReference type="SAM" id="Phobius"/>
    </source>
</evidence>
<dbReference type="InterPro" id="IPR036259">
    <property type="entry name" value="MFS_trans_sf"/>
</dbReference>
<proteinExistence type="predicted"/>
<dbReference type="InterPro" id="IPR020846">
    <property type="entry name" value="MFS_dom"/>
</dbReference>
<keyword evidence="2" id="KW-0813">Transport</keyword>
<dbReference type="EMBL" id="JADBEO010000030">
    <property type="protein sequence ID" value="MDR4307705.1"/>
    <property type="molecule type" value="Genomic_DNA"/>
</dbReference>
<feature type="transmembrane region" description="Helical" evidence="6">
    <location>
        <begin position="82"/>
        <end position="103"/>
    </location>
</feature>
<feature type="domain" description="Major facilitator superfamily (MFS) profile" evidence="7">
    <location>
        <begin position="17"/>
        <end position="416"/>
    </location>
</feature>